<evidence type="ECO:0000313" key="2">
    <source>
        <dbReference type="Proteomes" id="UP000314294"/>
    </source>
</evidence>
<keyword evidence="2" id="KW-1185">Reference proteome</keyword>
<accession>A0A4Z2HL91</accession>
<organism evidence="1 2">
    <name type="scientific">Liparis tanakae</name>
    <name type="common">Tanaka's snailfish</name>
    <dbReference type="NCBI Taxonomy" id="230148"/>
    <lineage>
        <taxon>Eukaryota</taxon>
        <taxon>Metazoa</taxon>
        <taxon>Chordata</taxon>
        <taxon>Craniata</taxon>
        <taxon>Vertebrata</taxon>
        <taxon>Euteleostomi</taxon>
        <taxon>Actinopterygii</taxon>
        <taxon>Neopterygii</taxon>
        <taxon>Teleostei</taxon>
        <taxon>Neoteleostei</taxon>
        <taxon>Acanthomorphata</taxon>
        <taxon>Eupercaria</taxon>
        <taxon>Perciformes</taxon>
        <taxon>Cottioidei</taxon>
        <taxon>Cottales</taxon>
        <taxon>Liparidae</taxon>
        <taxon>Liparis</taxon>
    </lineage>
</organism>
<dbReference type="Proteomes" id="UP000314294">
    <property type="component" value="Unassembled WGS sequence"/>
</dbReference>
<evidence type="ECO:0000313" key="1">
    <source>
        <dbReference type="EMBL" id="TNN66586.1"/>
    </source>
</evidence>
<dbReference type="EMBL" id="SRLO01000216">
    <property type="protein sequence ID" value="TNN66586.1"/>
    <property type="molecule type" value="Genomic_DNA"/>
</dbReference>
<sequence>MSTAMDTAPATAITTYHQCQEKAGGEPWSSPLILPGGSSHVNSTSVPFSAALTLTACSLEGVDKYSRWRQKMSENGDQSDGPWLLWQATLTA</sequence>
<reference evidence="1 2" key="1">
    <citation type="submission" date="2019-03" db="EMBL/GenBank/DDBJ databases">
        <title>First draft genome of Liparis tanakae, snailfish: a comprehensive survey of snailfish specific genes.</title>
        <authorList>
            <person name="Kim W."/>
            <person name="Song I."/>
            <person name="Jeong J.-H."/>
            <person name="Kim D."/>
            <person name="Kim S."/>
            <person name="Ryu S."/>
            <person name="Song J.Y."/>
            <person name="Lee S.K."/>
        </authorList>
    </citation>
    <scope>NUCLEOTIDE SEQUENCE [LARGE SCALE GENOMIC DNA]</scope>
    <source>
        <tissue evidence="1">Muscle</tissue>
    </source>
</reference>
<protein>
    <submittedName>
        <fullName evidence="1">Uncharacterized protein</fullName>
    </submittedName>
</protein>
<proteinExistence type="predicted"/>
<gene>
    <name evidence="1" type="ORF">EYF80_023120</name>
</gene>
<comment type="caution">
    <text evidence="1">The sequence shown here is derived from an EMBL/GenBank/DDBJ whole genome shotgun (WGS) entry which is preliminary data.</text>
</comment>
<dbReference type="AlphaFoldDB" id="A0A4Z2HL91"/>
<name>A0A4Z2HL91_9TELE</name>